<dbReference type="EMBL" id="JAPCWZ010000004">
    <property type="protein sequence ID" value="KAK8869151.1"/>
    <property type="molecule type" value="Genomic_DNA"/>
</dbReference>
<sequence>MGLRDGVLTGTEAQDLLRKYVSAGRHKVMEDIPKEGAFILDLDLAMTAPVDAMAQSLARRFDDLVLFSEFAHVNHHPGP</sequence>
<accession>A0ABR2IWF3</accession>
<keyword evidence="2" id="KW-1185">Reference proteome</keyword>
<evidence type="ECO:0000313" key="1">
    <source>
        <dbReference type="EMBL" id="KAK8869151.1"/>
    </source>
</evidence>
<name>A0ABR2IWF3_9PEZI</name>
<organism evidence="1 2">
    <name type="scientific">Apiospora arundinis</name>
    <dbReference type="NCBI Taxonomy" id="335852"/>
    <lineage>
        <taxon>Eukaryota</taxon>
        <taxon>Fungi</taxon>
        <taxon>Dikarya</taxon>
        <taxon>Ascomycota</taxon>
        <taxon>Pezizomycotina</taxon>
        <taxon>Sordariomycetes</taxon>
        <taxon>Xylariomycetidae</taxon>
        <taxon>Amphisphaeriales</taxon>
        <taxon>Apiosporaceae</taxon>
        <taxon>Apiospora</taxon>
    </lineage>
</organism>
<dbReference type="Proteomes" id="UP001390339">
    <property type="component" value="Unassembled WGS sequence"/>
</dbReference>
<comment type="caution">
    <text evidence="1">The sequence shown here is derived from an EMBL/GenBank/DDBJ whole genome shotgun (WGS) entry which is preliminary data.</text>
</comment>
<proteinExistence type="predicted"/>
<protein>
    <submittedName>
        <fullName evidence="1">Nitrogen assimilation transcription factor nit-4</fullName>
    </submittedName>
</protein>
<gene>
    <name evidence="1" type="ORF">PGQ11_007729</name>
</gene>
<evidence type="ECO:0000313" key="2">
    <source>
        <dbReference type="Proteomes" id="UP001390339"/>
    </source>
</evidence>
<reference evidence="1 2" key="1">
    <citation type="journal article" date="2024" name="IMA Fungus">
        <title>Apiospora arundinis, a panoply of carbohydrate-active enzymes and secondary metabolites.</title>
        <authorList>
            <person name="Sorensen T."/>
            <person name="Petersen C."/>
            <person name="Muurmann A.T."/>
            <person name="Christiansen J.V."/>
            <person name="Brundto M.L."/>
            <person name="Overgaard C.K."/>
            <person name="Boysen A.T."/>
            <person name="Wollenberg R.D."/>
            <person name="Larsen T.O."/>
            <person name="Sorensen J.L."/>
            <person name="Nielsen K.L."/>
            <person name="Sondergaard T.E."/>
        </authorList>
    </citation>
    <scope>NUCLEOTIDE SEQUENCE [LARGE SCALE GENOMIC DNA]</scope>
    <source>
        <strain evidence="1 2">AAU 773</strain>
    </source>
</reference>